<evidence type="ECO:0000313" key="2">
    <source>
        <dbReference type="EMBL" id="MBB3969665.1"/>
    </source>
</evidence>
<dbReference type="AlphaFoldDB" id="A0A4Y8A9B1"/>
<proteinExistence type="predicted"/>
<reference evidence="2 5" key="3">
    <citation type="submission" date="2020-08" db="EMBL/GenBank/DDBJ databases">
        <title>Genomic Encyclopedia of Type Strains, Phase IV (KMG-IV): sequencing the most valuable type-strain genomes for metagenomic binning, comparative biology and taxonomic classification.</title>
        <authorList>
            <person name="Goeker M."/>
        </authorList>
    </citation>
    <scope>NUCLEOTIDE SEQUENCE [LARGE SCALE GENOMIC DNA]</scope>
    <source>
        <strain evidence="2 5">DSM 100995</strain>
    </source>
</reference>
<keyword evidence="5" id="KW-1185">Reference proteome</keyword>
<evidence type="ECO:0000313" key="3">
    <source>
        <dbReference type="EMBL" id="TEW65050.1"/>
    </source>
</evidence>
<evidence type="ECO:0000313" key="5">
    <source>
        <dbReference type="Proteomes" id="UP000583101"/>
    </source>
</evidence>
<dbReference type="EMBL" id="SNQG01000005">
    <property type="protein sequence ID" value="TEW65050.1"/>
    <property type="molecule type" value="Genomic_DNA"/>
</dbReference>
<dbReference type="OrthoDB" id="9809583at2"/>
<dbReference type="Gene3D" id="3.20.20.80">
    <property type="entry name" value="Glycosidases"/>
    <property type="match status" value="1"/>
</dbReference>
<dbReference type="Pfam" id="PF11790">
    <property type="entry name" value="Glyco_hydro_cc"/>
    <property type="match status" value="1"/>
</dbReference>
<sequence>MIKKILKSNFAIRLFVPGILLLSCTKNDDPEPATNSMPVKNIPEMVMATAVTISNLTGPGLMLGINGHPLGDAPYITTGAARQVQLLKSMGMNWYRINVQTKADGTMSASILFHELQQAAEKENINLLPMLYTRTLNLSKTEAESYKMGKTLGSNFAAKYGKYFSYYDLGNDLELELLEPNKTGKSQFHYNRQKLNVTAAYLKGMDEGIKSKDPDAKTMISAGWLHYGFIRMCDWYGVKFDVVAYHWYSDMERAAANAPYNIDDITTRLSNLFPNKPIWFTEMNYRYKPTNTNYEEDQNEFVKKFIAKCKNNPKVKVVMIYELFNEPYKNTEERNFGILKWTTPYTIWAKKTIAKTLTL</sequence>
<accession>A0A4Y8A9B1</accession>
<dbReference type="SUPFAM" id="SSF51445">
    <property type="entry name" value="(Trans)glycosidases"/>
    <property type="match status" value="1"/>
</dbReference>
<dbReference type="RefSeq" id="WP_134337125.1">
    <property type="nucleotide sequence ID" value="NZ_BMCZ01000005.1"/>
</dbReference>
<evidence type="ECO:0000313" key="4">
    <source>
        <dbReference type="Proteomes" id="UP000297248"/>
    </source>
</evidence>
<feature type="domain" description="Asl1-like glycosyl hydrolase catalytic" evidence="1">
    <location>
        <begin position="223"/>
        <end position="322"/>
    </location>
</feature>
<reference evidence="3" key="2">
    <citation type="submission" date="2019-03" db="EMBL/GenBank/DDBJ databases">
        <authorList>
            <person name="Yan Y.-Q."/>
            <person name="Du Z.-J."/>
        </authorList>
    </citation>
    <scope>NUCLEOTIDE SEQUENCE</scope>
    <source>
        <strain evidence="3">PP-F2FG21</strain>
    </source>
</reference>
<evidence type="ECO:0000259" key="1">
    <source>
        <dbReference type="Pfam" id="PF11790"/>
    </source>
</evidence>
<name>A0A4Y8A9B1_9SPHI</name>
<dbReference type="InterPro" id="IPR017853">
    <property type="entry name" value="GH"/>
</dbReference>
<dbReference type="EMBL" id="JACIEG010000004">
    <property type="protein sequence ID" value="MBB3969665.1"/>
    <property type="molecule type" value="Genomic_DNA"/>
</dbReference>
<dbReference type="InterPro" id="IPR024655">
    <property type="entry name" value="Asl1_glyco_hydro_catalytic"/>
</dbReference>
<reference evidence="3 4" key="1">
    <citation type="journal article" date="2016" name="Int. J. Syst. Evol. Microbiol.">
        <title>Proposal of Mucilaginibacter phyllosphaerae sp. nov. isolated from the phyllosphere of Galium album.</title>
        <authorList>
            <person name="Aydogan E.L."/>
            <person name="Busse H.J."/>
            <person name="Moser G."/>
            <person name="Muller C."/>
            <person name="Kampfer P."/>
            <person name="Glaeser S.P."/>
        </authorList>
    </citation>
    <scope>NUCLEOTIDE SEQUENCE [LARGE SCALE GENOMIC DNA]</scope>
    <source>
        <strain evidence="3 4">PP-F2FG21</strain>
    </source>
</reference>
<dbReference type="Proteomes" id="UP000297248">
    <property type="component" value="Unassembled WGS sequence"/>
</dbReference>
<protein>
    <recommendedName>
        <fullName evidence="1">Asl1-like glycosyl hydrolase catalytic domain-containing protein</fullName>
    </recommendedName>
</protein>
<organism evidence="3 4">
    <name type="scientific">Mucilaginibacter phyllosphaerae</name>
    <dbReference type="NCBI Taxonomy" id="1812349"/>
    <lineage>
        <taxon>Bacteria</taxon>
        <taxon>Pseudomonadati</taxon>
        <taxon>Bacteroidota</taxon>
        <taxon>Sphingobacteriia</taxon>
        <taxon>Sphingobacteriales</taxon>
        <taxon>Sphingobacteriaceae</taxon>
        <taxon>Mucilaginibacter</taxon>
    </lineage>
</organism>
<dbReference type="Proteomes" id="UP000583101">
    <property type="component" value="Unassembled WGS sequence"/>
</dbReference>
<gene>
    <name evidence="3" type="ORF">E2R65_14125</name>
    <name evidence="2" type="ORF">GGR35_002278</name>
</gene>
<dbReference type="PROSITE" id="PS51257">
    <property type="entry name" value="PROKAR_LIPOPROTEIN"/>
    <property type="match status" value="1"/>
</dbReference>
<comment type="caution">
    <text evidence="3">The sequence shown here is derived from an EMBL/GenBank/DDBJ whole genome shotgun (WGS) entry which is preliminary data.</text>
</comment>